<comment type="similarity">
    <text evidence="5">Belongs to the PTH family.</text>
</comment>
<dbReference type="AlphaFoldDB" id="A0AAE0JK31"/>
<protein>
    <recommendedName>
        <fullName evidence="1">peptidyl-tRNA hydrolase</fullName>
        <ecNumber evidence="1">3.1.1.29</ecNumber>
    </recommendedName>
</protein>
<reference evidence="7" key="1">
    <citation type="journal article" date="2023" name="Mol. Phylogenet. Evol.">
        <title>Genome-scale phylogeny and comparative genomics of the fungal order Sordariales.</title>
        <authorList>
            <person name="Hensen N."/>
            <person name="Bonometti L."/>
            <person name="Westerberg I."/>
            <person name="Brannstrom I.O."/>
            <person name="Guillou S."/>
            <person name="Cros-Aarteil S."/>
            <person name="Calhoun S."/>
            <person name="Haridas S."/>
            <person name="Kuo A."/>
            <person name="Mondo S."/>
            <person name="Pangilinan J."/>
            <person name="Riley R."/>
            <person name="LaButti K."/>
            <person name="Andreopoulos B."/>
            <person name="Lipzen A."/>
            <person name="Chen C."/>
            <person name="Yan M."/>
            <person name="Daum C."/>
            <person name="Ng V."/>
            <person name="Clum A."/>
            <person name="Steindorff A."/>
            <person name="Ohm R.A."/>
            <person name="Martin F."/>
            <person name="Silar P."/>
            <person name="Natvig D.O."/>
            <person name="Lalanne C."/>
            <person name="Gautier V."/>
            <person name="Ament-Velasquez S.L."/>
            <person name="Kruys A."/>
            <person name="Hutchinson M.I."/>
            <person name="Powell A.J."/>
            <person name="Barry K."/>
            <person name="Miller A.N."/>
            <person name="Grigoriev I.V."/>
            <person name="Debuchy R."/>
            <person name="Gladieux P."/>
            <person name="Hiltunen Thoren M."/>
            <person name="Johannesson H."/>
        </authorList>
    </citation>
    <scope>NUCLEOTIDE SEQUENCE</scope>
    <source>
        <strain evidence="7">CBS 560.94</strain>
    </source>
</reference>
<dbReference type="GO" id="GO:0000049">
    <property type="term" value="F:tRNA binding"/>
    <property type="evidence" value="ECO:0007669"/>
    <property type="project" value="UniProtKB-KW"/>
</dbReference>
<gene>
    <name evidence="7" type="ORF">B0H65DRAFT_107992</name>
</gene>
<dbReference type="CDD" id="cd00462">
    <property type="entry name" value="PTH"/>
    <property type="match status" value="1"/>
</dbReference>
<dbReference type="PROSITE" id="PS01196">
    <property type="entry name" value="PEPT_TRNA_HYDROL_2"/>
    <property type="match status" value="1"/>
</dbReference>
<evidence type="ECO:0000313" key="7">
    <source>
        <dbReference type="EMBL" id="KAK3351094.1"/>
    </source>
</evidence>
<dbReference type="PANTHER" id="PTHR17224">
    <property type="entry name" value="PEPTIDYL-TRNA HYDROLASE"/>
    <property type="match status" value="1"/>
</dbReference>
<feature type="compositionally biased region" description="Polar residues" evidence="6">
    <location>
        <begin position="8"/>
        <end position="19"/>
    </location>
</feature>
<dbReference type="GeneID" id="87857677"/>
<keyword evidence="3 7" id="KW-0378">Hydrolase</keyword>
<reference evidence="7" key="2">
    <citation type="submission" date="2023-06" db="EMBL/GenBank/DDBJ databases">
        <authorList>
            <consortium name="Lawrence Berkeley National Laboratory"/>
            <person name="Haridas S."/>
            <person name="Hensen N."/>
            <person name="Bonometti L."/>
            <person name="Westerberg I."/>
            <person name="Brannstrom I.O."/>
            <person name="Guillou S."/>
            <person name="Cros-Aarteil S."/>
            <person name="Calhoun S."/>
            <person name="Kuo A."/>
            <person name="Mondo S."/>
            <person name="Pangilinan J."/>
            <person name="Riley R."/>
            <person name="Labutti K."/>
            <person name="Andreopoulos B."/>
            <person name="Lipzen A."/>
            <person name="Chen C."/>
            <person name="Yanf M."/>
            <person name="Daum C."/>
            <person name="Ng V."/>
            <person name="Clum A."/>
            <person name="Steindorff A."/>
            <person name="Ohm R."/>
            <person name="Martin F."/>
            <person name="Silar P."/>
            <person name="Natvig D."/>
            <person name="Lalanne C."/>
            <person name="Gautier V."/>
            <person name="Ament-Velasquez S.L."/>
            <person name="Kruys A."/>
            <person name="Hutchinson M.I."/>
            <person name="Powell A.J."/>
            <person name="Barry K."/>
            <person name="Miller A.N."/>
            <person name="Grigoriev I.V."/>
            <person name="Debuchy R."/>
            <person name="Gladieux P."/>
            <person name="Thoren M.H."/>
            <person name="Johannesson H."/>
        </authorList>
    </citation>
    <scope>NUCLEOTIDE SEQUENCE</scope>
    <source>
        <strain evidence="7">CBS 560.94</strain>
    </source>
</reference>
<evidence type="ECO:0000256" key="6">
    <source>
        <dbReference type="SAM" id="MobiDB-lite"/>
    </source>
</evidence>
<keyword evidence="8" id="KW-1185">Reference proteome</keyword>
<dbReference type="EC" id="3.1.1.29" evidence="1"/>
<dbReference type="SUPFAM" id="SSF53178">
    <property type="entry name" value="Peptidyl-tRNA hydrolase-like"/>
    <property type="match status" value="1"/>
</dbReference>
<dbReference type="InterPro" id="IPR036416">
    <property type="entry name" value="Pept_tRNA_hydro_sf"/>
</dbReference>
<comment type="caution">
    <text evidence="7">The sequence shown here is derived from an EMBL/GenBank/DDBJ whole genome shotgun (WGS) entry which is preliminary data.</text>
</comment>
<dbReference type="Pfam" id="PF01195">
    <property type="entry name" value="Pept_tRNA_hydro"/>
    <property type="match status" value="1"/>
</dbReference>
<keyword evidence="4" id="KW-0694">RNA-binding</keyword>
<evidence type="ECO:0000256" key="5">
    <source>
        <dbReference type="ARBA" id="ARBA00038063"/>
    </source>
</evidence>
<keyword evidence="2" id="KW-0820">tRNA-binding</keyword>
<evidence type="ECO:0000256" key="1">
    <source>
        <dbReference type="ARBA" id="ARBA00013260"/>
    </source>
</evidence>
<dbReference type="EMBL" id="JAUEPP010000002">
    <property type="protein sequence ID" value="KAK3351094.1"/>
    <property type="molecule type" value="Genomic_DNA"/>
</dbReference>
<dbReference type="Gene3D" id="3.40.50.1470">
    <property type="entry name" value="Peptidyl-tRNA hydrolase"/>
    <property type="match status" value="1"/>
</dbReference>
<dbReference type="Proteomes" id="UP001278500">
    <property type="component" value="Unassembled WGS sequence"/>
</dbReference>
<evidence type="ECO:0000256" key="4">
    <source>
        <dbReference type="ARBA" id="ARBA00022884"/>
    </source>
</evidence>
<dbReference type="PANTHER" id="PTHR17224:SF1">
    <property type="entry name" value="PEPTIDYL-TRNA HYDROLASE"/>
    <property type="match status" value="1"/>
</dbReference>
<proteinExistence type="inferred from homology"/>
<evidence type="ECO:0000256" key="3">
    <source>
        <dbReference type="ARBA" id="ARBA00022801"/>
    </source>
</evidence>
<organism evidence="7 8">
    <name type="scientific">Neurospora tetraspora</name>
    <dbReference type="NCBI Taxonomy" id="94610"/>
    <lineage>
        <taxon>Eukaryota</taxon>
        <taxon>Fungi</taxon>
        <taxon>Dikarya</taxon>
        <taxon>Ascomycota</taxon>
        <taxon>Pezizomycotina</taxon>
        <taxon>Sordariomycetes</taxon>
        <taxon>Sordariomycetidae</taxon>
        <taxon>Sordariales</taxon>
        <taxon>Sordariaceae</taxon>
        <taxon>Neurospora</taxon>
    </lineage>
</organism>
<evidence type="ECO:0000313" key="8">
    <source>
        <dbReference type="Proteomes" id="UP001278500"/>
    </source>
</evidence>
<feature type="region of interest" description="Disordered" evidence="6">
    <location>
        <begin position="1"/>
        <end position="21"/>
    </location>
</feature>
<name>A0AAE0JK31_9PEZI</name>
<dbReference type="InterPro" id="IPR001328">
    <property type="entry name" value="Pept_tRNA_hydro"/>
</dbReference>
<sequence>MAQKKTIRQQPSDTASNPENYDENMASLRRFLVVSLGNPGEYRDTFHSAGHLVLESFQKKLPEELGQPSFTSDRYGKKAVRASAGPKYTLLQSPTLMNITGPWLARAYKDYLVDQGLSPEEVGLVLVHDDLEEELGVVKVRQWKASHRGHNGIKSVLASLPPMPDAKWARVSIGIGRPDDRDRTTVSDFVLSKIPRHAKGILQDKGGSGLWEALGKLETKWNK</sequence>
<dbReference type="GO" id="GO:0004045">
    <property type="term" value="F:peptidyl-tRNA hydrolase activity"/>
    <property type="evidence" value="ECO:0007669"/>
    <property type="project" value="UniProtKB-EC"/>
</dbReference>
<accession>A0AAE0JK31</accession>
<dbReference type="RefSeq" id="XP_062684389.1">
    <property type="nucleotide sequence ID" value="XM_062820523.1"/>
</dbReference>
<evidence type="ECO:0000256" key="2">
    <source>
        <dbReference type="ARBA" id="ARBA00022555"/>
    </source>
</evidence>
<dbReference type="InterPro" id="IPR018171">
    <property type="entry name" value="Pept_tRNA_hydro_CS"/>
</dbReference>